<feature type="compositionally biased region" description="Low complexity" evidence="1">
    <location>
        <begin position="1163"/>
        <end position="1182"/>
    </location>
</feature>
<feature type="region of interest" description="Disordered" evidence="1">
    <location>
        <begin position="1160"/>
        <end position="1200"/>
    </location>
</feature>
<feature type="region of interest" description="Disordered" evidence="1">
    <location>
        <begin position="1711"/>
        <end position="1740"/>
    </location>
</feature>
<feature type="compositionally biased region" description="Basic and acidic residues" evidence="1">
    <location>
        <begin position="652"/>
        <end position="661"/>
    </location>
</feature>
<evidence type="ECO:0000313" key="3">
    <source>
        <dbReference type="Proteomes" id="UP000009168"/>
    </source>
</evidence>
<reference evidence="3" key="1">
    <citation type="journal article" date="2006" name="PLoS Biol.">
        <title>Macronuclear genome sequence of the ciliate Tetrahymena thermophila, a model eukaryote.</title>
        <authorList>
            <person name="Eisen J.A."/>
            <person name="Coyne R.S."/>
            <person name="Wu M."/>
            <person name="Wu D."/>
            <person name="Thiagarajan M."/>
            <person name="Wortman J.R."/>
            <person name="Badger J.H."/>
            <person name="Ren Q."/>
            <person name="Amedeo P."/>
            <person name="Jones K.M."/>
            <person name="Tallon L.J."/>
            <person name="Delcher A.L."/>
            <person name="Salzberg S.L."/>
            <person name="Silva J.C."/>
            <person name="Haas B.J."/>
            <person name="Majoros W.H."/>
            <person name="Farzad M."/>
            <person name="Carlton J.M."/>
            <person name="Smith R.K. Jr."/>
            <person name="Garg J."/>
            <person name="Pearlman R.E."/>
            <person name="Karrer K.M."/>
            <person name="Sun L."/>
            <person name="Manning G."/>
            <person name="Elde N.C."/>
            <person name="Turkewitz A.P."/>
            <person name="Asai D.J."/>
            <person name="Wilkes D.E."/>
            <person name="Wang Y."/>
            <person name="Cai H."/>
            <person name="Collins K."/>
            <person name="Stewart B.A."/>
            <person name="Lee S.R."/>
            <person name="Wilamowska K."/>
            <person name="Weinberg Z."/>
            <person name="Ruzzo W.L."/>
            <person name="Wloga D."/>
            <person name="Gaertig J."/>
            <person name="Frankel J."/>
            <person name="Tsao C.-C."/>
            <person name="Gorovsky M.A."/>
            <person name="Keeling P.J."/>
            <person name="Waller R.F."/>
            <person name="Patron N.J."/>
            <person name="Cherry J.M."/>
            <person name="Stover N.A."/>
            <person name="Krieger C.J."/>
            <person name="del Toro C."/>
            <person name="Ryder H.F."/>
            <person name="Williamson S.C."/>
            <person name="Barbeau R.A."/>
            <person name="Hamilton E.P."/>
            <person name="Orias E."/>
        </authorList>
    </citation>
    <scope>NUCLEOTIDE SEQUENCE [LARGE SCALE GENOMIC DNA]</scope>
    <source>
        <strain evidence="3">SB210</strain>
    </source>
</reference>
<feature type="compositionally biased region" description="Low complexity" evidence="1">
    <location>
        <begin position="1592"/>
        <end position="1603"/>
    </location>
</feature>
<feature type="compositionally biased region" description="Low complexity" evidence="1">
    <location>
        <begin position="670"/>
        <end position="679"/>
    </location>
</feature>
<feature type="compositionally biased region" description="Polar residues" evidence="1">
    <location>
        <begin position="1375"/>
        <end position="1384"/>
    </location>
</feature>
<feature type="compositionally biased region" description="Polar residues" evidence="1">
    <location>
        <begin position="1564"/>
        <end position="1581"/>
    </location>
</feature>
<feature type="compositionally biased region" description="Polar residues" evidence="1">
    <location>
        <begin position="1505"/>
        <end position="1515"/>
    </location>
</feature>
<feature type="region of interest" description="Disordered" evidence="1">
    <location>
        <begin position="640"/>
        <end position="679"/>
    </location>
</feature>
<evidence type="ECO:0000256" key="1">
    <source>
        <dbReference type="SAM" id="MobiDB-lite"/>
    </source>
</evidence>
<feature type="region of interest" description="Disordered" evidence="1">
    <location>
        <begin position="1914"/>
        <end position="1983"/>
    </location>
</feature>
<gene>
    <name evidence="2" type="ORF">TTHERM_00502090</name>
</gene>
<feature type="region of interest" description="Disordered" evidence="1">
    <location>
        <begin position="1274"/>
        <end position="1298"/>
    </location>
</feature>
<proteinExistence type="predicted"/>
<evidence type="ECO:0000313" key="2">
    <source>
        <dbReference type="EMBL" id="EAS02018.2"/>
    </source>
</evidence>
<feature type="region of interest" description="Disordered" evidence="1">
    <location>
        <begin position="575"/>
        <end position="596"/>
    </location>
</feature>
<dbReference type="KEGG" id="tet:TTHERM_00502090"/>
<dbReference type="EMBL" id="GG662548">
    <property type="protein sequence ID" value="EAS02018.2"/>
    <property type="molecule type" value="Genomic_DNA"/>
</dbReference>
<feature type="region of interest" description="Disordered" evidence="1">
    <location>
        <begin position="1375"/>
        <end position="1416"/>
    </location>
</feature>
<feature type="region of interest" description="Disordered" evidence="1">
    <location>
        <begin position="1337"/>
        <end position="1357"/>
    </location>
</feature>
<sequence>MGNNQQKVREGERVEIRNKRSFNPNSSKKIRASSALQSHSSAFVQDSAIQSRGTANFGLLPNQFVQSQIVNSYQQQPTFTNNKVVSQSVSPINNINKLNVSNNQIYTPTNQGQDNMLGLTPRTFQRANDASTNNNMANYYNNLTSQIVSTPSNNQTILQSKAIDKSQIHSGANTLVLNKYYNGKNQKNKPNFVVNKYFDGQLIDQNVLNNISQNHLNKTQIKADTSFNTSMSTRKDRLPMSERLLHRRHSDNSIATFQQQIEAFTRRSIRERKKKYKRYENQENFVKAIEFSADYKLCANLFTGSSQTLVQPTLLVYNQDLLQPIDPTQQNQKSPLQSQRALELQIYLQFLNDTENNSISNVDFIQLAKEKKEDEDLKLIQYLREQQKSNTQILKHPSRLNQQVQEKQKKQIQNYFESKSELPNRDFANMIDEQFRKANQQQNGLNANSQIQAQANQITSNQQFNIFDKNSNQLNPSFSQNLNNNSKNLHQIQMQLFQQQSKNIQATMNQQIQENTHNQQIQNGNGFSKNTFYQRQLTLGQQEQGDNNHITEEEWKKLANPLHDNSPKQIQNEEHNFEEQKNQQNLNSDNDDEDDDEKYIKVDFDNQNQHFNNQNSPFAKNIIQNQNGFSNMSSIVMNNSQQSEQIQNSKENVQKQNEDKTKNKKKMQHSKQNSQQSKQLGQNINNSQKNMMQNQQIMNNQENIVQNSSLKSKVQNNIINSQKNKNSNLPEQQQLNNSNPKKIPIKIIGLQIADSDGINSLDQFHEVQSDEIYDHKHQNDHSPRTHSQDNSLLRESQISVVSDEEKMLHFQNQLKMQQQKQNNSTNQVFQNQIEQNQQSSKTTHFLPNFQFNHLPINAKGTIVVDQKNNQSLIQNNLNQQQDFDKKKYQNSYHASPDKDYNSEVNESLYQDVHKLEQEDNIRRLALKKAEEEYDLEIRKKEIEMMLLDKRIEQKKETNFQSHRNKQFRMEELANKHYQELKNQYETNDHVDRMIDQSLNKNQIDGFMKRYQNSTLNTTNPIQKGNQSKLNTFNQSISSNYPSQKKGEVLQNSNDKYKSSYMNTNQYQNQHKKKRNMQVDSFKQTLFQNQNYLQSNQSSAEKKQESVFNSKFYQENEQQLVKNIMNQNIFKKEDQENQQKNVSEYYLQKLKQGQLQREKEKQEQLAYQQKQHQDQQNKLQNQKMARFQSEESQQYNHDGQGIDNLDLFQEFDEAESHHQDEDDENDHEYINEQDKLTENEEEYAEDSDDSMHNYNQENKPIELKMDLNYFKKNRKHTSDFSEEEEEHKSGVKSSQTQNQAEVIPIQLDIKDFIKKKTENNKNNNLDSNFQFAQSVIQSSKDASRIQRTDQRKTGNNLTEAQNLVQSVKENMKKVSNNKLAQTQQLEVKRKDSENSPISARGSIPGFGDRKNSESEGESILKSITQQVIKLKGKIEKDKVNLDQSNIEYQTKIASKVINTLNNSKDGSHYGYTEDLMNNSNLHPSSSNKILNQISSQQNLGSQNEFFQNQKTSKSSTNLKQNQLQSQPLNSPQQQQNPQQQKQTQQFQFQQQQQQQPILININPTTPSASQKSHQSLGNDSKISQRSQLIQQNQMNSNNTSNKQTPRNNSHNQKNIYNQQENMNFHSPNTLGDPNQSIPIQFNKAVSEYDYESQSQFSSFPNEEKMNNKRQNIIKTLYIDQKQYSASPSEQKLGYDAAMAKRQNTLLAINSQVEQSDQSLNNKPQSQFYNNNQQDRRQSTNSQISIRSNANNLPATNAIESQQYIQKIESNNQLPSKISSQKSIDINVKQNNNNQFENLNNFQNNKPNNLDSIDQQQDHDEYFENQPAQFQQFSSPLIDQSIVRKPSFTKPRSSKFTSNLNSEGGNQTSYFFDMPEDTLGKTVENDAFQFDQNHPDMRKQSSGYSYHSNSFYAMNSQKSSVSNKQLQKGGNNSQRASNAGIDFFNFPSQGQTSSHQQIPTSSKQSITEKMSMQSQVEQNQRRSSQQQNFDFFQFPTQNNNNKPQERNSYVFDDNHIKENHENNYFPNRQSDNHAFNNQQNDLDLHQYESNDYVNKANYQPHQYQYNNHEDNQDGGFDFNAFGDHYGDQNYQNNSKQPSNIKIDVNIIKKR</sequence>
<keyword evidence="3" id="KW-1185">Reference proteome</keyword>
<accession>I7MLF8</accession>
<dbReference type="GeneID" id="7825612"/>
<feature type="region of interest" description="Disordered" evidence="1">
    <location>
        <begin position="1592"/>
        <end position="1611"/>
    </location>
</feature>
<dbReference type="Proteomes" id="UP000009168">
    <property type="component" value="Unassembled WGS sequence"/>
</dbReference>
<feature type="compositionally biased region" description="Polar residues" evidence="1">
    <location>
        <begin position="1914"/>
        <end position="1935"/>
    </location>
</feature>
<feature type="compositionally biased region" description="Low complexity" evidence="1">
    <location>
        <begin position="1971"/>
        <end position="1983"/>
    </location>
</feature>
<organism evidence="2 3">
    <name type="scientific">Tetrahymena thermophila (strain SB210)</name>
    <dbReference type="NCBI Taxonomy" id="312017"/>
    <lineage>
        <taxon>Eukaryota</taxon>
        <taxon>Sar</taxon>
        <taxon>Alveolata</taxon>
        <taxon>Ciliophora</taxon>
        <taxon>Intramacronucleata</taxon>
        <taxon>Oligohymenophorea</taxon>
        <taxon>Hymenostomatida</taxon>
        <taxon>Tetrahymenina</taxon>
        <taxon>Tetrahymenidae</taxon>
        <taxon>Tetrahymena</taxon>
    </lineage>
</organism>
<dbReference type="InParanoid" id="I7MLF8"/>
<dbReference type="RefSeq" id="XP_001022263.2">
    <property type="nucleotide sequence ID" value="XM_001022263.2"/>
</dbReference>
<protein>
    <submittedName>
        <fullName evidence="2">Uncharacterized protein</fullName>
    </submittedName>
</protein>
<feature type="region of interest" description="Disordered" evidence="1">
    <location>
        <begin position="1234"/>
        <end position="1254"/>
    </location>
</feature>
<feature type="compositionally biased region" description="Basic and acidic residues" evidence="1">
    <location>
        <begin position="1340"/>
        <end position="1351"/>
    </location>
</feature>
<name>I7MLF8_TETTS</name>
<feature type="compositionally biased region" description="Low complexity" evidence="1">
    <location>
        <begin position="640"/>
        <end position="651"/>
    </location>
</feature>
<feature type="compositionally biased region" description="Polar residues" evidence="1">
    <location>
        <begin position="1944"/>
        <end position="1970"/>
    </location>
</feature>
<feature type="compositionally biased region" description="Low complexity" evidence="1">
    <location>
        <begin position="1516"/>
        <end position="1563"/>
    </location>
</feature>
<feature type="region of interest" description="Disordered" evidence="1">
    <location>
        <begin position="1505"/>
        <end position="1581"/>
    </location>
</feature>
<feature type="compositionally biased region" description="Acidic residues" evidence="1">
    <location>
        <begin position="1238"/>
        <end position="1247"/>
    </location>
</feature>